<protein>
    <submittedName>
        <fullName evidence="1">Group-specific protein</fullName>
    </submittedName>
</protein>
<sequence>MKFYVASSLKNMDKVRYVSQKLKDKGYIHTYDWTINENVTTLEELKAIGQKEKSAVMEADFVVVLFPAGKGSHIELGIAIGNSKKIYLYSPNNEVDNFETTSTFYHLPEIEKCFGTIDELVDIIDLRSKSVLSLPDARKE</sequence>
<evidence type="ECO:0000313" key="2">
    <source>
        <dbReference type="Proteomes" id="UP001597214"/>
    </source>
</evidence>
<proteinExistence type="predicted"/>
<dbReference type="RefSeq" id="WP_377929873.1">
    <property type="nucleotide sequence ID" value="NZ_JBHUEM010000046.1"/>
</dbReference>
<gene>
    <name evidence="1" type="ORF">ACFSCX_19245</name>
</gene>
<name>A0ABW4LU27_9BACI</name>
<evidence type="ECO:0000313" key="1">
    <source>
        <dbReference type="EMBL" id="MFD1738659.1"/>
    </source>
</evidence>
<reference evidence="2" key="1">
    <citation type="journal article" date="2019" name="Int. J. Syst. Evol. Microbiol.">
        <title>The Global Catalogue of Microorganisms (GCM) 10K type strain sequencing project: providing services to taxonomists for standard genome sequencing and annotation.</title>
        <authorList>
            <consortium name="The Broad Institute Genomics Platform"/>
            <consortium name="The Broad Institute Genome Sequencing Center for Infectious Disease"/>
            <person name="Wu L."/>
            <person name="Ma J."/>
        </authorList>
    </citation>
    <scope>NUCLEOTIDE SEQUENCE [LARGE SCALE GENOMIC DNA]</scope>
    <source>
        <strain evidence="2">CCUG 49339</strain>
    </source>
</reference>
<dbReference type="EMBL" id="JBHUEM010000046">
    <property type="protein sequence ID" value="MFD1738659.1"/>
    <property type="molecule type" value="Genomic_DNA"/>
</dbReference>
<dbReference type="SUPFAM" id="SSF52309">
    <property type="entry name" value="N-(deoxy)ribosyltransferase-like"/>
    <property type="match status" value="1"/>
</dbReference>
<accession>A0ABW4LU27</accession>
<dbReference type="Proteomes" id="UP001597214">
    <property type="component" value="Unassembled WGS sequence"/>
</dbReference>
<organism evidence="1 2">
    <name type="scientific">Bacillus salitolerans</name>
    <dbReference type="NCBI Taxonomy" id="1437434"/>
    <lineage>
        <taxon>Bacteria</taxon>
        <taxon>Bacillati</taxon>
        <taxon>Bacillota</taxon>
        <taxon>Bacilli</taxon>
        <taxon>Bacillales</taxon>
        <taxon>Bacillaceae</taxon>
        <taxon>Bacillus</taxon>
    </lineage>
</organism>
<dbReference type="Gene3D" id="3.40.50.450">
    <property type="match status" value="1"/>
</dbReference>
<comment type="caution">
    <text evidence="1">The sequence shown here is derived from an EMBL/GenBank/DDBJ whole genome shotgun (WGS) entry which is preliminary data.</text>
</comment>
<keyword evidence="2" id="KW-1185">Reference proteome</keyword>